<dbReference type="PANTHER" id="PTHR46145:SF4">
    <property type="entry name" value="HEPARANASE"/>
    <property type="match status" value="1"/>
</dbReference>
<keyword evidence="4" id="KW-1185">Reference proteome</keyword>
<dbReference type="GO" id="GO:0031012">
    <property type="term" value="C:extracellular matrix"/>
    <property type="evidence" value="ECO:0007669"/>
    <property type="project" value="TreeGrafter"/>
</dbReference>
<dbReference type="GO" id="GO:0016020">
    <property type="term" value="C:membrane"/>
    <property type="evidence" value="ECO:0007669"/>
    <property type="project" value="InterPro"/>
</dbReference>
<proteinExistence type="inferred from homology"/>
<accession>A0AAR5QEC9</accession>
<sequence>MRGIMLSLALCLVPFFGLSESLTYRLDPESEALFTVSDNFLSVAYDTWLLYAADFSNPQFLQLVKLLSPMYFRIGGTTADIVIFVDDSNTEQVHIRDDDVIILTASYWLELTEFAKKAGVRILFDLNSLTRNEDGSWNSENAEQLIRFSRENDIDLDWELGNEPDIYYLTFNTSVSANQLAQDYNKLRALLDQYEYDSSYVVGPSMFDVGNGEGTKAYLREFLSGASSSIYAVSWHQYYFSGLTATEADFLNTDYFNFLEERTKVVTGIVGSSNKVWLAETSSCNNRGAEGKSDRFLASFLWLDKLGLTAKLGVDLLVRQTIWGYNYPLLNNEYGPNSDWWISILHKKVVGSTVIPLTNDGEDSRPVRLYAQCAKSDSLWGDEAVVVFGLNLADSPQTFTLSGIGASDVDVSIGYLFELTPETDLYSNNVRLNGEVLSLTEDLELPDLTPKLIELNEEFTMPAHSLAFWIFPNANFRACS</sequence>
<dbReference type="InterPro" id="IPR005199">
    <property type="entry name" value="Glyco_hydro_79"/>
</dbReference>
<dbReference type="AlphaFoldDB" id="A0AAR5QEC9"/>
<dbReference type="GO" id="GO:0005615">
    <property type="term" value="C:extracellular space"/>
    <property type="evidence" value="ECO:0007669"/>
    <property type="project" value="TreeGrafter"/>
</dbReference>
<dbReference type="GeneID" id="109545353"/>
<keyword evidence="2" id="KW-0732">Signal</keyword>
<reference evidence="3" key="2">
    <citation type="submission" date="2024-08" db="UniProtKB">
        <authorList>
            <consortium name="EnsemblMetazoa"/>
        </authorList>
    </citation>
    <scope>IDENTIFICATION</scope>
</reference>
<feature type="chain" id="PRO_5043389406" description="Heparanase" evidence="2">
    <location>
        <begin position="20"/>
        <end position="480"/>
    </location>
</feature>
<evidence type="ECO:0000256" key="1">
    <source>
        <dbReference type="ARBA" id="ARBA00009800"/>
    </source>
</evidence>
<dbReference type="RefSeq" id="XP_019771568.1">
    <property type="nucleotide sequence ID" value="XM_019916009.2"/>
</dbReference>
<dbReference type="Pfam" id="PF03662">
    <property type="entry name" value="Glyco_hydro_79n"/>
    <property type="match status" value="1"/>
</dbReference>
<evidence type="ECO:0000313" key="4">
    <source>
        <dbReference type="Proteomes" id="UP000019118"/>
    </source>
</evidence>
<organism evidence="3 4">
    <name type="scientific">Dendroctonus ponderosae</name>
    <name type="common">Mountain pine beetle</name>
    <dbReference type="NCBI Taxonomy" id="77166"/>
    <lineage>
        <taxon>Eukaryota</taxon>
        <taxon>Metazoa</taxon>
        <taxon>Ecdysozoa</taxon>
        <taxon>Arthropoda</taxon>
        <taxon>Hexapoda</taxon>
        <taxon>Insecta</taxon>
        <taxon>Pterygota</taxon>
        <taxon>Neoptera</taxon>
        <taxon>Endopterygota</taxon>
        <taxon>Coleoptera</taxon>
        <taxon>Polyphaga</taxon>
        <taxon>Cucujiformia</taxon>
        <taxon>Curculionidae</taxon>
        <taxon>Scolytinae</taxon>
        <taxon>Dendroctonus</taxon>
    </lineage>
</organism>
<dbReference type="Proteomes" id="UP000019118">
    <property type="component" value="Unassembled WGS sequence"/>
</dbReference>
<comment type="similarity">
    <text evidence="1">Belongs to the glycosyl hydrolase 79 family.</text>
</comment>
<dbReference type="GO" id="GO:0016798">
    <property type="term" value="F:hydrolase activity, acting on glycosyl bonds"/>
    <property type="evidence" value="ECO:0007669"/>
    <property type="project" value="InterPro"/>
</dbReference>
<evidence type="ECO:0000313" key="3">
    <source>
        <dbReference type="EnsemblMetazoa" id="XP_019771568.1"/>
    </source>
</evidence>
<dbReference type="Gene3D" id="3.20.20.80">
    <property type="entry name" value="Glycosidases"/>
    <property type="match status" value="1"/>
</dbReference>
<dbReference type="InterPro" id="IPR017853">
    <property type="entry name" value="GH"/>
</dbReference>
<feature type="signal peptide" evidence="2">
    <location>
        <begin position="1"/>
        <end position="19"/>
    </location>
</feature>
<evidence type="ECO:0008006" key="5">
    <source>
        <dbReference type="Google" id="ProtNLM"/>
    </source>
</evidence>
<dbReference type="PANTHER" id="PTHR46145">
    <property type="entry name" value="HEPARANASE"/>
    <property type="match status" value="1"/>
</dbReference>
<reference evidence="4" key="1">
    <citation type="journal article" date="2013" name="Genome Biol.">
        <title>Draft genome of the mountain pine beetle, Dendroctonus ponderosae Hopkins, a major forest pest.</title>
        <authorList>
            <person name="Keeling C.I."/>
            <person name="Yuen M.M."/>
            <person name="Liao N.Y."/>
            <person name="Docking T.R."/>
            <person name="Chan S.K."/>
            <person name="Taylor G.A."/>
            <person name="Palmquist D.L."/>
            <person name="Jackman S.D."/>
            <person name="Nguyen A."/>
            <person name="Li M."/>
            <person name="Henderson H."/>
            <person name="Janes J.K."/>
            <person name="Zhao Y."/>
            <person name="Pandoh P."/>
            <person name="Moore R."/>
            <person name="Sperling F.A."/>
            <person name="Huber D.P."/>
            <person name="Birol I."/>
            <person name="Jones S.J."/>
            <person name="Bohlmann J."/>
        </authorList>
    </citation>
    <scope>NUCLEOTIDE SEQUENCE</scope>
</reference>
<dbReference type="KEGG" id="dpa:109545353"/>
<dbReference type="SUPFAM" id="SSF51445">
    <property type="entry name" value="(Trans)glycosidases"/>
    <property type="match status" value="1"/>
</dbReference>
<name>A0AAR5QEC9_DENPD</name>
<dbReference type="EnsemblMetazoa" id="XM_019916009.1">
    <property type="protein sequence ID" value="XP_019771568.1"/>
    <property type="gene ID" value="LOC109545353"/>
</dbReference>
<protein>
    <recommendedName>
        <fullName evidence="5">Heparanase</fullName>
    </recommendedName>
</protein>
<evidence type="ECO:0000256" key="2">
    <source>
        <dbReference type="SAM" id="SignalP"/>
    </source>
</evidence>